<feature type="domain" description="Sec23/Sec24 trunk" evidence="15">
    <location>
        <begin position="174"/>
        <end position="410"/>
    </location>
</feature>
<dbReference type="InterPro" id="IPR029006">
    <property type="entry name" value="ADF-H/Gelsolin-like_dom_sf"/>
</dbReference>
<gene>
    <name evidence="18" type="ORF">OSTQU699_LOCUS2566</name>
</gene>
<dbReference type="Pfam" id="PF04811">
    <property type="entry name" value="Sec23_trunk"/>
    <property type="match status" value="1"/>
</dbReference>
<dbReference type="InterPro" id="IPR036174">
    <property type="entry name" value="Znf_Sec23_Sec24_sf"/>
</dbReference>
<comment type="caution">
    <text evidence="18">The sequence shown here is derived from an EMBL/GenBank/DDBJ whole genome shotgun (WGS) entry which is preliminary data.</text>
</comment>
<reference evidence="18" key="1">
    <citation type="submission" date="2020-12" db="EMBL/GenBank/DDBJ databases">
        <authorList>
            <person name="Iha C."/>
        </authorList>
    </citation>
    <scope>NUCLEOTIDE SEQUENCE</scope>
</reference>
<dbReference type="GO" id="GO:0030127">
    <property type="term" value="C:COPII vesicle coat"/>
    <property type="evidence" value="ECO:0007669"/>
    <property type="project" value="InterPro"/>
</dbReference>
<evidence type="ECO:0000256" key="8">
    <source>
        <dbReference type="ARBA" id="ARBA00022892"/>
    </source>
</evidence>
<dbReference type="InterPro" id="IPR006900">
    <property type="entry name" value="Sec23/24_helical_dom"/>
</dbReference>
<dbReference type="Gene3D" id="3.40.20.10">
    <property type="entry name" value="Severin"/>
    <property type="match status" value="1"/>
</dbReference>
<proteinExistence type="inferred from homology"/>
<dbReference type="SUPFAM" id="SSF82754">
    <property type="entry name" value="C-terminal, gelsolin-like domain of Sec23/24"/>
    <property type="match status" value="1"/>
</dbReference>
<feature type="domain" description="Gelsolin-like" evidence="13">
    <location>
        <begin position="640"/>
        <end position="678"/>
    </location>
</feature>
<dbReference type="GO" id="GO:0000139">
    <property type="term" value="C:Golgi membrane"/>
    <property type="evidence" value="ECO:0007669"/>
    <property type="project" value="UniProtKB-SubCell"/>
</dbReference>
<evidence type="ECO:0000256" key="6">
    <source>
        <dbReference type="ARBA" id="ARBA00022490"/>
    </source>
</evidence>
<dbReference type="Gene3D" id="3.40.50.410">
    <property type="entry name" value="von Willebrand factor, type A domain"/>
    <property type="match status" value="1"/>
</dbReference>
<dbReference type="GO" id="GO:0000149">
    <property type="term" value="F:SNARE binding"/>
    <property type="evidence" value="ECO:0007669"/>
    <property type="project" value="TreeGrafter"/>
</dbReference>
<dbReference type="AlphaFoldDB" id="A0A8S1IR04"/>
<evidence type="ECO:0000256" key="4">
    <source>
        <dbReference type="ARBA" id="ARBA00008334"/>
    </source>
</evidence>
<evidence type="ECO:0000259" key="15">
    <source>
        <dbReference type="Pfam" id="PF04811"/>
    </source>
</evidence>
<evidence type="ECO:0000256" key="3">
    <source>
        <dbReference type="ARBA" id="ARBA00004586"/>
    </source>
</evidence>
<dbReference type="InterPro" id="IPR036180">
    <property type="entry name" value="Gelsolin-like_dom_sf"/>
</dbReference>
<dbReference type="Pfam" id="PF00626">
    <property type="entry name" value="Gelsolin"/>
    <property type="match status" value="1"/>
</dbReference>
<dbReference type="Proteomes" id="UP000708148">
    <property type="component" value="Unassembled WGS sequence"/>
</dbReference>
<dbReference type="InterPro" id="IPR041742">
    <property type="entry name" value="Sec24-like_trunk_dom"/>
</dbReference>
<evidence type="ECO:0000259" key="16">
    <source>
        <dbReference type="Pfam" id="PF04815"/>
    </source>
</evidence>
<dbReference type="GO" id="GO:0008270">
    <property type="term" value="F:zinc ion binding"/>
    <property type="evidence" value="ECO:0007669"/>
    <property type="project" value="InterPro"/>
</dbReference>
<dbReference type="PANTHER" id="PTHR13803:SF39">
    <property type="entry name" value="SECRETORY 24AB, ISOFORM A"/>
    <property type="match status" value="1"/>
</dbReference>
<dbReference type="Gene3D" id="1.20.120.730">
    <property type="entry name" value="Sec23/Sec24 helical domain"/>
    <property type="match status" value="1"/>
</dbReference>
<dbReference type="Gene3D" id="2.30.30.380">
    <property type="entry name" value="Zn-finger domain of Sec23/24"/>
    <property type="match status" value="1"/>
</dbReference>
<dbReference type="InterPro" id="IPR006896">
    <property type="entry name" value="Sec23/24_trunk_dom"/>
</dbReference>
<dbReference type="CDD" id="cd01479">
    <property type="entry name" value="Sec24-like"/>
    <property type="match status" value="1"/>
</dbReference>
<keyword evidence="5" id="KW-0813">Transport</keyword>
<dbReference type="PANTHER" id="PTHR13803">
    <property type="entry name" value="SEC24-RELATED PROTEIN"/>
    <property type="match status" value="1"/>
</dbReference>
<sequence length="772" mass="85567">MNLGPSAPGANDAITDASTLPRPVGPDAATALEPSTPPMTMCCNSAFICPTVSRFPHTATMRTRFALPLAAVITPLAEGEGVPEVKLISSEHQGTAGIVRCRRCRTYINPFVKWVDGGRRWTCNICLAMNDVPADYFCTLDAATGLRRDVDQRLELSLGSVEYVAPKEYMVRGPMPAVYFFLIDVSTPAVHSGLLETLASTLDSVLDSLPGDSRTRIGFMTFDRTLHFYNLKSSLSQPQMMVVPDVDEPFVPMPDDLLVNLKDSKTVVRALLESLKTQFTERSCAECAMGPALQAAFMVMSHIGGKLLLFLSSPPTLGIGRLRAQRDNAALYGSDREHLLRTPEDKFFKDFAAEASRVQITIDLFVFHPTFIDLASLSALPRYTGGQVYYYPGFHCQRDATKLQAELSWNLKRTTAWEAVMRIRCSKGLRIIGFTGHFFIRSSDLLALPTVDPDKSFAIHLTHEDSVLESQTVYLQCALLYTSSCGQRRIRVHTLAAPATSDLGEVYKSVDAAQVATLLAKLAVEKSYHTRLHEVRTLVQGKLISSLKEYRALHSGHFRGVNKLIYPESFKHIHVWVLGLLKTAAIRGGADDVNADERVAVGLEIVSCTFKQVLRLLYPSLFQLHDLRLDWGQKDADGKVKLPPTVALSKEHLRPDGAYLLDNGRVFVLWLGQALPREYVSSLFGMDPSTSPGDYSSMAVEPPKDNPVSQRVNAVLRRLREGRGVHAHCYVARQGSQTEAHIAPLFVEDRTHNTHGYLDFVHHLHRQIGAKQ</sequence>
<dbReference type="Pfam" id="PF08033">
    <property type="entry name" value="Sec23_BS"/>
    <property type="match status" value="1"/>
</dbReference>
<keyword evidence="11" id="KW-0472">Membrane</keyword>
<dbReference type="GO" id="GO:0090110">
    <property type="term" value="P:COPII-coated vesicle cargo loading"/>
    <property type="evidence" value="ECO:0007669"/>
    <property type="project" value="TreeGrafter"/>
</dbReference>
<evidence type="ECO:0000256" key="2">
    <source>
        <dbReference type="ARBA" id="ARBA00004496"/>
    </source>
</evidence>
<protein>
    <submittedName>
        <fullName evidence="18">Uncharacterized protein</fullName>
    </submittedName>
</protein>
<dbReference type="OrthoDB" id="49016at2759"/>
<keyword evidence="6" id="KW-0963">Cytoplasm</keyword>
<evidence type="ECO:0000256" key="10">
    <source>
        <dbReference type="ARBA" id="ARBA00023034"/>
    </source>
</evidence>
<feature type="domain" description="Sec23/Sec24 helical" evidence="16">
    <location>
        <begin position="515"/>
        <end position="614"/>
    </location>
</feature>
<dbReference type="SUPFAM" id="SSF81995">
    <property type="entry name" value="beta-sandwich domain of Sec23/24"/>
    <property type="match status" value="1"/>
</dbReference>
<dbReference type="GO" id="GO:0070971">
    <property type="term" value="C:endoplasmic reticulum exit site"/>
    <property type="evidence" value="ECO:0007669"/>
    <property type="project" value="TreeGrafter"/>
</dbReference>
<evidence type="ECO:0000256" key="12">
    <source>
        <dbReference type="SAM" id="MobiDB-lite"/>
    </source>
</evidence>
<evidence type="ECO:0000259" key="13">
    <source>
        <dbReference type="Pfam" id="PF00626"/>
    </source>
</evidence>
<dbReference type="InterPro" id="IPR036175">
    <property type="entry name" value="Sec23/24_helical_dom_sf"/>
</dbReference>
<dbReference type="GO" id="GO:0005789">
    <property type="term" value="C:endoplasmic reticulum membrane"/>
    <property type="evidence" value="ECO:0007669"/>
    <property type="project" value="UniProtKB-SubCell"/>
</dbReference>
<evidence type="ECO:0000313" key="18">
    <source>
        <dbReference type="EMBL" id="CAD7697205.1"/>
    </source>
</evidence>
<evidence type="ECO:0000256" key="11">
    <source>
        <dbReference type="ARBA" id="ARBA00023136"/>
    </source>
</evidence>
<dbReference type="InterPro" id="IPR050550">
    <property type="entry name" value="SEC23_SEC24_subfamily"/>
</dbReference>
<feature type="domain" description="Sec23/Sec24 beta-sandwich" evidence="17">
    <location>
        <begin position="416"/>
        <end position="499"/>
    </location>
</feature>
<comment type="similarity">
    <text evidence="4">Belongs to the SEC23/SEC24 family. SEC24 subfamily.</text>
</comment>
<evidence type="ECO:0000313" key="19">
    <source>
        <dbReference type="Proteomes" id="UP000708148"/>
    </source>
</evidence>
<evidence type="ECO:0000256" key="7">
    <source>
        <dbReference type="ARBA" id="ARBA00022824"/>
    </source>
</evidence>
<feature type="domain" description="Zinc finger Sec23/Sec24-type" evidence="14">
    <location>
        <begin position="98"/>
        <end position="136"/>
    </location>
</feature>
<accession>A0A8S1IR04</accession>
<dbReference type="InterPro" id="IPR036465">
    <property type="entry name" value="vWFA_dom_sf"/>
</dbReference>
<dbReference type="SUPFAM" id="SSF82919">
    <property type="entry name" value="Zn-finger domain of Sec23/24"/>
    <property type="match status" value="1"/>
</dbReference>
<organism evidence="18 19">
    <name type="scientific">Ostreobium quekettii</name>
    <dbReference type="NCBI Taxonomy" id="121088"/>
    <lineage>
        <taxon>Eukaryota</taxon>
        <taxon>Viridiplantae</taxon>
        <taxon>Chlorophyta</taxon>
        <taxon>core chlorophytes</taxon>
        <taxon>Ulvophyceae</taxon>
        <taxon>TCBD clade</taxon>
        <taxon>Bryopsidales</taxon>
        <taxon>Ostreobineae</taxon>
        <taxon>Ostreobiaceae</taxon>
        <taxon>Ostreobium</taxon>
    </lineage>
</organism>
<comment type="subcellular location">
    <subcellularLocation>
        <location evidence="2">Cytoplasm</location>
    </subcellularLocation>
    <subcellularLocation>
        <location evidence="3">Endoplasmic reticulum membrane</location>
    </subcellularLocation>
    <subcellularLocation>
        <location evidence="1">Golgi apparatus membrane</location>
    </subcellularLocation>
</comment>
<name>A0A8S1IR04_9CHLO</name>
<dbReference type="Gene3D" id="2.60.40.1670">
    <property type="entry name" value="beta-sandwich domain of Sec23/24"/>
    <property type="match status" value="1"/>
</dbReference>
<dbReference type="SUPFAM" id="SSF53300">
    <property type="entry name" value="vWA-like"/>
    <property type="match status" value="1"/>
</dbReference>
<evidence type="ECO:0000256" key="5">
    <source>
        <dbReference type="ARBA" id="ARBA00022448"/>
    </source>
</evidence>
<feature type="region of interest" description="Disordered" evidence="12">
    <location>
        <begin position="1"/>
        <end position="31"/>
    </location>
</feature>
<dbReference type="Pfam" id="PF04815">
    <property type="entry name" value="Sec23_helical"/>
    <property type="match status" value="1"/>
</dbReference>
<evidence type="ECO:0000259" key="14">
    <source>
        <dbReference type="Pfam" id="PF04810"/>
    </source>
</evidence>
<keyword evidence="10" id="KW-0333">Golgi apparatus</keyword>
<keyword evidence="7" id="KW-0256">Endoplasmic reticulum</keyword>
<dbReference type="SUPFAM" id="SSF81811">
    <property type="entry name" value="Helical domain of Sec23/24"/>
    <property type="match status" value="1"/>
</dbReference>
<keyword evidence="9" id="KW-0653">Protein transport</keyword>
<dbReference type="InterPro" id="IPR007123">
    <property type="entry name" value="Gelsolin-like_dom"/>
</dbReference>
<keyword evidence="19" id="KW-1185">Reference proteome</keyword>
<dbReference type="Pfam" id="PF04810">
    <property type="entry name" value="zf-Sec23_Sec24"/>
    <property type="match status" value="1"/>
</dbReference>
<evidence type="ECO:0000259" key="17">
    <source>
        <dbReference type="Pfam" id="PF08033"/>
    </source>
</evidence>
<dbReference type="EMBL" id="CAJHUC010000626">
    <property type="protein sequence ID" value="CAD7697205.1"/>
    <property type="molecule type" value="Genomic_DNA"/>
</dbReference>
<dbReference type="GO" id="GO:0006886">
    <property type="term" value="P:intracellular protein transport"/>
    <property type="evidence" value="ECO:0007669"/>
    <property type="project" value="InterPro"/>
</dbReference>
<keyword evidence="8" id="KW-0931">ER-Golgi transport</keyword>
<dbReference type="InterPro" id="IPR012990">
    <property type="entry name" value="Beta-sandwich_Sec23_24"/>
</dbReference>
<evidence type="ECO:0000256" key="9">
    <source>
        <dbReference type="ARBA" id="ARBA00022927"/>
    </source>
</evidence>
<dbReference type="InterPro" id="IPR006895">
    <property type="entry name" value="Znf_Sec23_Sec24"/>
</dbReference>
<evidence type="ECO:0000256" key="1">
    <source>
        <dbReference type="ARBA" id="ARBA00004394"/>
    </source>
</evidence>